<dbReference type="AlphaFoldDB" id="A0A1U8KI30"/>
<sequence>MTEYKAYIMGHRTAIECKIKTLEVYGDSALVIYQLRGEWEIRDAKLINYRRLVLGLVEEFDDITFNYLPRDENQIAKALATLASMIKVSRREDIKPSQMTICEAPSYYYNIEREERDDHPWYQDILRYVRNREYPDQATDNEKRTLRRLACDYVLDGEILYKRRKDQVLLRCVDAVESKKILEEVHEGVYGTHANGFTMARQIMSFGYY</sequence>
<dbReference type="GO" id="GO:0004523">
    <property type="term" value="F:RNA-DNA hybrid ribonuclease activity"/>
    <property type="evidence" value="ECO:0007669"/>
    <property type="project" value="InterPro"/>
</dbReference>
<dbReference type="PANTHER" id="PTHR48475">
    <property type="entry name" value="RIBONUCLEASE H"/>
    <property type="match status" value="1"/>
</dbReference>
<evidence type="ECO:0000313" key="2">
    <source>
        <dbReference type="Proteomes" id="UP000818029"/>
    </source>
</evidence>
<evidence type="ECO:0000313" key="3">
    <source>
        <dbReference type="RefSeq" id="XP_016702125.1"/>
    </source>
</evidence>
<dbReference type="KEGG" id="ghi:107917267"/>
<protein>
    <recommendedName>
        <fullName evidence="1">RNase H type-1 domain-containing protein</fullName>
    </recommendedName>
</protein>
<dbReference type="GeneID" id="107917267"/>
<evidence type="ECO:0000259" key="1">
    <source>
        <dbReference type="Pfam" id="PF13456"/>
    </source>
</evidence>
<dbReference type="Proteomes" id="UP000818029">
    <property type="component" value="Chromosome A01"/>
</dbReference>
<dbReference type="InterPro" id="IPR002156">
    <property type="entry name" value="RNaseH_domain"/>
</dbReference>
<dbReference type="Gene3D" id="3.30.420.10">
    <property type="entry name" value="Ribonuclease H-like superfamily/Ribonuclease H"/>
    <property type="match status" value="1"/>
</dbReference>
<dbReference type="InterPro" id="IPR036397">
    <property type="entry name" value="RNaseH_sf"/>
</dbReference>
<gene>
    <name evidence="3" type="primary">LOC107917267</name>
</gene>
<name>A0A1U8KI30_GOSHI</name>
<dbReference type="SUPFAM" id="SSF53098">
    <property type="entry name" value="Ribonuclease H-like"/>
    <property type="match status" value="1"/>
</dbReference>
<dbReference type="PANTHER" id="PTHR48475:SF1">
    <property type="entry name" value="RNASE H TYPE-1 DOMAIN-CONTAINING PROTEIN"/>
    <property type="match status" value="1"/>
</dbReference>
<dbReference type="PaxDb" id="3635-A0A1U8KI30"/>
<dbReference type="Pfam" id="PF13456">
    <property type="entry name" value="RVT_3"/>
    <property type="match status" value="1"/>
</dbReference>
<dbReference type="InterPro" id="IPR012337">
    <property type="entry name" value="RNaseH-like_sf"/>
</dbReference>
<dbReference type="GO" id="GO:0003676">
    <property type="term" value="F:nucleic acid binding"/>
    <property type="evidence" value="ECO:0007669"/>
    <property type="project" value="InterPro"/>
</dbReference>
<organism evidence="2 3">
    <name type="scientific">Gossypium hirsutum</name>
    <name type="common">Upland cotton</name>
    <name type="synonym">Gossypium mexicanum</name>
    <dbReference type="NCBI Taxonomy" id="3635"/>
    <lineage>
        <taxon>Eukaryota</taxon>
        <taxon>Viridiplantae</taxon>
        <taxon>Streptophyta</taxon>
        <taxon>Embryophyta</taxon>
        <taxon>Tracheophyta</taxon>
        <taxon>Spermatophyta</taxon>
        <taxon>Magnoliopsida</taxon>
        <taxon>eudicotyledons</taxon>
        <taxon>Gunneridae</taxon>
        <taxon>Pentapetalae</taxon>
        <taxon>rosids</taxon>
        <taxon>malvids</taxon>
        <taxon>Malvales</taxon>
        <taxon>Malvaceae</taxon>
        <taxon>Malvoideae</taxon>
        <taxon>Gossypium</taxon>
    </lineage>
</organism>
<reference evidence="3" key="2">
    <citation type="submission" date="2025-08" db="UniProtKB">
        <authorList>
            <consortium name="RefSeq"/>
        </authorList>
    </citation>
    <scope>IDENTIFICATION</scope>
</reference>
<keyword evidence="2" id="KW-1185">Reference proteome</keyword>
<dbReference type="RefSeq" id="XP_016702125.1">
    <property type="nucleotide sequence ID" value="XM_016846636.1"/>
</dbReference>
<proteinExistence type="predicted"/>
<accession>A0A1U8KI30</accession>
<reference evidence="2" key="1">
    <citation type="journal article" date="2020" name="Nat. Genet.">
        <title>Genomic diversifications of five Gossypium allopolyploid species and their impact on cotton improvement.</title>
        <authorList>
            <person name="Chen Z.J."/>
            <person name="Sreedasyam A."/>
            <person name="Ando A."/>
            <person name="Song Q."/>
            <person name="De Santiago L.M."/>
            <person name="Hulse-Kemp A.M."/>
            <person name="Ding M."/>
            <person name="Ye W."/>
            <person name="Kirkbride R.C."/>
            <person name="Jenkins J."/>
            <person name="Plott C."/>
            <person name="Lovell J."/>
            <person name="Lin Y.M."/>
            <person name="Vaughn R."/>
            <person name="Liu B."/>
            <person name="Simpson S."/>
            <person name="Scheffler B.E."/>
            <person name="Wen L."/>
            <person name="Saski C.A."/>
            <person name="Grover C.E."/>
            <person name="Hu G."/>
            <person name="Conover J.L."/>
            <person name="Carlson J.W."/>
            <person name="Shu S."/>
            <person name="Boston L.B."/>
            <person name="Williams M."/>
            <person name="Peterson D.G."/>
            <person name="McGee K."/>
            <person name="Jones D.C."/>
            <person name="Wendel J.F."/>
            <person name="Stelly D.M."/>
            <person name="Grimwood J."/>
            <person name="Schmutz J."/>
        </authorList>
    </citation>
    <scope>NUCLEOTIDE SEQUENCE [LARGE SCALE GENOMIC DNA]</scope>
    <source>
        <strain evidence="2">cv. TM-1</strain>
    </source>
</reference>
<feature type="domain" description="RNase H type-1" evidence="1">
    <location>
        <begin position="2"/>
        <end position="82"/>
    </location>
</feature>